<feature type="region of interest" description="Disordered" evidence="17">
    <location>
        <begin position="1103"/>
        <end position="1464"/>
    </location>
</feature>
<feature type="domain" description="Phorbol-ester/DAG-type" evidence="18">
    <location>
        <begin position="2108"/>
        <end position="2157"/>
    </location>
</feature>
<dbReference type="GO" id="GO:0016459">
    <property type="term" value="C:myosin complex"/>
    <property type="evidence" value="ECO:0007669"/>
    <property type="project" value="UniProtKB-KW"/>
</dbReference>
<feature type="compositionally biased region" description="Polar residues" evidence="17">
    <location>
        <begin position="721"/>
        <end position="731"/>
    </location>
</feature>
<evidence type="ECO:0000256" key="8">
    <source>
        <dbReference type="ARBA" id="ARBA00022771"/>
    </source>
</evidence>
<feature type="compositionally biased region" description="Polar residues" evidence="17">
    <location>
        <begin position="1843"/>
        <end position="1857"/>
    </location>
</feature>
<feature type="compositionally biased region" description="Polar residues" evidence="17">
    <location>
        <begin position="1219"/>
        <end position="1229"/>
    </location>
</feature>
<dbReference type="InterPro" id="IPR000198">
    <property type="entry name" value="RhoGAP_dom"/>
</dbReference>
<dbReference type="CDD" id="cd20818">
    <property type="entry name" value="C1_Myosin-IX"/>
    <property type="match status" value="1"/>
</dbReference>
<feature type="compositionally biased region" description="Polar residues" evidence="17">
    <location>
        <begin position="2593"/>
        <end position="2605"/>
    </location>
</feature>
<dbReference type="SMART" id="SM00109">
    <property type="entry name" value="C1"/>
    <property type="match status" value="2"/>
</dbReference>
<dbReference type="InterPro" id="IPR046349">
    <property type="entry name" value="C1-like_sf"/>
</dbReference>
<dbReference type="InterPro" id="IPR000048">
    <property type="entry name" value="IQ_motif_EF-hand-BS"/>
</dbReference>
<accession>A0A6A7FPS3</accession>
<evidence type="ECO:0000256" key="5">
    <source>
        <dbReference type="ARBA" id="ARBA00022723"/>
    </source>
</evidence>
<evidence type="ECO:0000256" key="16">
    <source>
        <dbReference type="SAM" id="Coils"/>
    </source>
</evidence>
<dbReference type="Gene3D" id="1.10.555.10">
    <property type="entry name" value="Rho GTPase activation protein"/>
    <property type="match status" value="1"/>
</dbReference>
<dbReference type="SMART" id="SM00324">
    <property type="entry name" value="RhoGAP"/>
    <property type="match status" value="1"/>
</dbReference>
<dbReference type="PROSITE" id="PS50081">
    <property type="entry name" value="ZF_DAG_PE_2"/>
    <property type="match status" value="2"/>
</dbReference>
<keyword evidence="11 16" id="KW-0175">Coiled coil</keyword>
<dbReference type="SMART" id="SM00015">
    <property type="entry name" value="IQ"/>
    <property type="match status" value="4"/>
</dbReference>
<feature type="domain" description="Myosin motor" evidence="21">
    <location>
        <begin position="140"/>
        <end position="941"/>
    </location>
</feature>
<dbReference type="GO" id="GO:0005884">
    <property type="term" value="C:actin filament"/>
    <property type="evidence" value="ECO:0007669"/>
    <property type="project" value="TreeGrafter"/>
</dbReference>
<feature type="domain" description="Rho-GAP" evidence="20">
    <location>
        <begin position="2205"/>
        <end position="2392"/>
    </location>
</feature>
<evidence type="ECO:0000256" key="9">
    <source>
        <dbReference type="ARBA" id="ARBA00022833"/>
    </source>
</evidence>
<dbReference type="InterPro" id="IPR000159">
    <property type="entry name" value="RA_dom"/>
</dbReference>
<feature type="region of interest" description="Disordered" evidence="17">
    <location>
        <begin position="2486"/>
        <end position="2651"/>
    </location>
</feature>
<feature type="compositionally biased region" description="Polar residues" evidence="17">
    <location>
        <begin position="1403"/>
        <end position="1412"/>
    </location>
</feature>
<sequence>MEDGRHIVQVYVGGVSAQYEALSIEVHKNTLAQEIVACIVDRLELFNPLNYYLAEVVHNGVGEECKERKLGVNETPVCLQRLWPQNTAAATSRSSELDNHEYRFCLREKQEQPGTEPSPDESQFIRDYFRKFIYCQPKDKEYPDLCQLNNLTEDALLQNLKVRFDNGHIYTYVGSILISVNPFKYYPIYNPKYVKLYQNHRVGELPPHIFAIADSAYHSMVKQRRNQCIVISGESGSGKTESTLFLLHHLTMLSQKGSHGSGVEQTILSSGPVLEAFGNAKTKHNNNSSRFGKFIQVSYKQNGLVQGACVQKYLLEKSRICSQAYNERSYHVFYYLLAGASPQERSQLSLLRPKEYNYLNQSKCYSIEGCDEQFEFLRLKQSMEMVGFTQAKQQKLFSVLSAVLLLGNVEFQQSRVAYHHDQSVVVLNMEVVQSIAALLGVSNSTLVGALTAKRARVHGEVLVISYRKPDALVARDALAKCLYGALFDWIVLQLNYSLLSLKDQNSAKTANSIGVLDIFGFEDFINQNRFEQFCINYANERLQHYFNQHVFEYEQEEYHREGIAWTHIEFQNNVDCLALIEGKPTGLLCILDDQCSFPGATNETFLQKINSVHKDNPFYEIPQKRETAFIIHHYAGPVKYQVDDIREKNLDPMRPELITVLKHSRFCVVRELAGADPVAVFRWAILRAFFRAVQAFRSNRVTAQARREEEGGGRSKSGSGNHSSQQRTVSKVTIEQSRILAAIENTHNRLRRTRYTRNSSGSLCASRFRGSGSHGTGAGGGSSSGGRHKNLQTVKALAQRTQGRGGRKLPHTVTGQFQLSLHALMETLNAANPYFIRCIKSNANKEANVFDDELVMRQLRYTGMLETVRIRQAGFNVRMTYNEFIQHYRILLPKGLLSSERDVQQFMSSASLQLDAAEHQEGRSRVFMRESQRQKLDNLLHQTILSRILFIQRWYRAAHQRRHFLTIRAAVLRIQCCVRRWMAEQQLARLQLQHRAATCIQRTWRGYRQRNIYRAVRRAVLALQCAFRGNMARARFREMVLAARERSNTKARDRQHRFDDDSSASLTTLTSSLTIDSSPPNSATLITTAASDVFGGAVAVTTTTTTSSSRLMDTAQRHPLQRQEPLSGAQSGPGKHLPSSVSEDSSRKDTESRKCSLEDDSFTDGERSLGKLLREQQQHRTEQRRIEEVRSSDNATSSTMDLADDRRASSSRSDPYMKSSDQFRATRTSAVEHTDLDETRREARATEHKFPPARHRASVSSPSRQVLVRKEPARRYHSSGDIVSEATDQQISRPEGESAVPVLVDDGPGEQQAPARRNSALAISSGLPQGTGLTMRRQSEQWRGGARRRGDQGTTHAQLQDSIESPPPSPDSSEYRAAGGCGSELPPPPSSPSSTTGTGNTSLAISRSSTKSKSYRHRFYPKVPGALPHGSPSASEESLASIDDDSSSSNNKLSPPLSASCTPPSMYSFPQAGLSSSQGGLGSYIQGTTIDLTSSHIEGTVSSPGLVSGRSSVTSSQSQLTSGLEYHSGQSSAVPSHASSTYFTPDTEDSPVPTPELLQISNAQGLVITSSSYSSATASKRMGIIMPAEGAGITGGIISSNKHKYNLKKTFKSIMGKNKDGSITTTTSSFTATASSSSYYYATDDDNSSLSCGDSSVPPTPTLEHNVDPQQYYPVGGSGGQQYPPPLAHSTANSAAALDASLASVLSDVTSVHANISDDTLLQESDLGVEPLPASQPPPPPPALGASSSALSHHDIKKLLAQSPHQLKQSQLKRGDGDTCAVCGRIFTTNFFIKQGYKCIVCRLVFHQRCLEMTQSIPCGRAPSGTTQSSASSSDLLQHQHRQTAAYTTSSSKNSPQLHHRHSIAQFTSSSSSSIRKQRGGPHYNHQQQRAAAGGGDSNSGGAAGTLGSGLGVGRVDQENRWNLTGTSQFTDKSVEVVSDAQQLHALDHFITTKLFNLQMQCGPSQPFHPQLLVSGSSNNPLTTPGEPLDNRERKDSQVDQLFMASLRSFKDELVSQYSVAVKSDDLTFTCKFKYKDLTNTFESIMTTLAKQQLDSSSFPVTMGVNAFRGFIDEFIESGAVGSKKRRRRNNKRKRKEKKPVEEVTHGSHKFHHIMVNIPTLCEVCNSFLWLSAKGLTCRFCKLTCHEKCLPKVYNACNPGSGSKLVVVSTSTPKNKGGNSGSSSQHHHHQLLMLEPSVLNKVFGVSLEKQILVDNVPQVFDRLIYNIEREGLFTEGLYRKSAATSKVREVKALIEEDVNKVPYAELPVHVLTTLLKAFLRELPEPLLTFDAYDPLLHASLLSDPDEQCQAAFRVIEGLPNINFTLVERLFFHLARVAHQEFHNRMNCNSLAIVFAPCIVRSTRQLPVTESLSDVSKQTQVIEKVIRRRLADYRATLAQIDTIDSEAVTAGARLTSIRESKQQALNRLGDGTGSNVRVDPRLTLQEYKLEEQLTNLEEERERLTDQLPDLLHTGSSEEDMLDISRAGSEEDVGSFSSSLASRSGRLKEERYSVSSDRYAGSSRDDRGSSTLGLGREERRSNLTGAAGSRESSLREHHSRGQSLKEGRASLQQREQQQQQQAPPRRRHAFGRQLSADTTLTTASDGSSLLYPAGTAAVGDTGNKRRRRAPHHHHHTTNSDDDDGAGDDDTVMV</sequence>
<evidence type="ECO:0000256" key="13">
    <source>
        <dbReference type="ARBA" id="ARBA00023175"/>
    </source>
</evidence>
<dbReference type="PROSITE" id="PS00479">
    <property type="entry name" value="ZF_DAG_PE_1"/>
    <property type="match status" value="1"/>
</dbReference>
<dbReference type="PRINTS" id="PR00193">
    <property type="entry name" value="MYOSINHEAVY"/>
</dbReference>
<dbReference type="GO" id="GO:0008270">
    <property type="term" value="F:zinc ion binding"/>
    <property type="evidence" value="ECO:0007669"/>
    <property type="project" value="UniProtKB-KW"/>
</dbReference>
<dbReference type="SMART" id="SM00242">
    <property type="entry name" value="MYSc"/>
    <property type="match status" value="1"/>
</dbReference>
<dbReference type="SUPFAM" id="SSF54236">
    <property type="entry name" value="Ubiquitin-like"/>
    <property type="match status" value="1"/>
</dbReference>
<proteinExistence type="evidence at transcript level"/>
<feature type="compositionally biased region" description="Low complexity" evidence="17">
    <location>
        <begin position="1505"/>
        <end position="1522"/>
    </location>
</feature>
<reference evidence="22" key="1">
    <citation type="submission" date="2017-11" db="EMBL/GenBank/DDBJ databases">
        <title>The sensing device of the deep-sea amphipod.</title>
        <authorList>
            <person name="Kobayashi H."/>
            <person name="Nagahama T."/>
            <person name="Arai W."/>
            <person name="Sasagawa Y."/>
            <person name="Umeda M."/>
            <person name="Hayashi T."/>
            <person name="Nikaido I."/>
            <person name="Watanabe H."/>
            <person name="Oguri K."/>
            <person name="Kitazato H."/>
            <person name="Fujioka K."/>
            <person name="Kido Y."/>
            <person name="Takami H."/>
        </authorList>
    </citation>
    <scope>NUCLEOTIDE SEQUENCE</scope>
    <source>
        <tissue evidence="22">Whole body</tissue>
    </source>
</reference>
<dbReference type="Pfam" id="PF00063">
    <property type="entry name" value="Myosin_head"/>
    <property type="match status" value="2"/>
</dbReference>
<feature type="region of interest" description="Disordered" evidence="17">
    <location>
        <begin position="1969"/>
        <end position="1995"/>
    </location>
</feature>
<dbReference type="GO" id="GO:0005737">
    <property type="term" value="C:cytoplasm"/>
    <property type="evidence" value="ECO:0007669"/>
    <property type="project" value="UniProtKB-SubCell"/>
</dbReference>
<dbReference type="Gene3D" id="1.20.120.720">
    <property type="entry name" value="Myosin VI head, motor domain, U50 subdomain"/>
    <property type="match status" value="1"/>
</dbReference>
<dbReference type="Gene3D" id="3.10.20.90">
    <property type="entry name" value="Phosphatidylinositol 3-kinase Catalytic Subunit, Chain A, domain 1"/>
    <property type="match status" value="1"/>
</dbReference>
<dbReference type="SUPFAM" id="SSF48350">
    <property type="entry name" value="GTPase activation domain, GAP"/>
    <property type="match status" value="1"/>
</dbReference>
<dbReference type="Gene3D" id="1.20.5.4820">
    <property type="match status" value="1"/>
</dbReference>
<feature type="compositionally biased region" description="Pro residues" evidence="17">
    <location>
        <begin position="1734"/>
        <end position="1743"/>
    </location>
</feature>
<dbReference type="EMBL" id="IACT01000760">
    <property type="protein sequence ID" value="LAC20143.1"/>
    <property type="molecule type" value="mRNA"/>
</dbReference>
<dbReference type="PROSITE" id="PS50238">
    <property type="entry name" value="RHOGAP"/>
    <property type="match status" value="1"/>
</dbReference>
<feature type="region of interest" description="Disordered" evidence="17">
    <location>
        <begin position="761"/>
        <end position="788"/>
    </location>
</feature>
<feature type="region of interest" description="Disordered" evidence="17">
    <location>
        <begin position="1818"/>
        <end position="1914"/>
    </location>
</feature>
<feature type="compositionally biased region" description="Polar residues" evidence="17">
    <location>
        <begin position="1352"/>
        <end position="1363"/>
    </location>
</feature>
<feature type="region of interest" description="Disordered" evidence="17">
    <location>
        <begin position="1501"/>
        <end position="1555"/>
    </location>
</feature>
<dbReference type="InterPro" id="IPR036023">
    <property type="entry name" value="MYSc_Myo9"/>
</dbReference>
<feature type="compositionally biased region" description="Basic and acidic residues" evidence="17">
    <location>
        <begin position="1164"/>
        <end position="1191"/>
    </location>
</feature>
<feature type="compositionally biased region" description="Basic residues" evidence="17">
    <location>
        <begin position="2622"/>
        <end position="2634"/>
    </location>
</feature>
<feature type="compositionally biased region" description="Low complexity" evidence="17">
    <location>
        <begin position="1392"/>
        <end position="1402"/>
    </location>
</feature>
<feature type="compositionally biased region" description="Low complexity" evidence="17">
    <location>
        <begin position="1433"/>
        <end position="1460"/>
    </location>
</feature>
<feature type="compositionally biased region" description="Basic and acidic residues" evidence="17">
    <location>
        <begin position="1230"/>
        <end position="1250"/>
    </location>
</feature>
<dbReference type="FunFam" id="3.40.850.10:FF:000008">
    <property type="entry name" value="Putative unconventional myosin-IXa"/>
    <property type="match status" value="1"/>
</dbReference>
<evidence type="ECO:0000256" key="7">
    <source>
        <dbReference type="ARBA" id="ARBA00022741"/>
    </source>
</evidence>
<dbReference type="InterPro" id="IPR029071">
    <property type="entry name" value="Ubiquitin-like_domsf"/>
</dbReference>
<dbReference type="Pfam" id="PF00788">
    <property type="entry name" value="RA"/>
    <property type="match status" value="1"/>
</dbReference>
<dbReference type="CDD" id="cd01385">
    <property type="entry name" value="MYSc_Myo9"/>
    <property type="match status" value="1"/>
</dbReference>
<dbReference type="Pfam" id="PF00612">
    <property type="entry name" value="IQ"/>
    <property type="match status" value="2"/>
</dbReference>
<dbReference type="PROSITE" id="PS50096">
    <property type="entry name" value="IQ"/>
    <property type="match status" value="2"/>
</dbReference>
<feature type="region of interest" description="Disordered" evidence="17">
    <location>
        <begin position="702"/>
        <end position="731"/>
    </location>
</feature>
<evidence type="ECO:0000256" key="11">
    <source>
        <dbReference type="ARBA" id="ARBA00023054"/>
    </source>
</evidence>
<dbReference type="Gene3D" id="1.10.10.820">
    <property type="match status" value="1"/>
</dbReference>
<evidence type="ECO:0000256" key="4">
    <source>
        <dbReference type="ARBA" id="ARBA00022490"/>
    </source>
</evidence>
<dbReference type="InterPro" id="IPR001609">
    <property type="entry name" value="Myosin_head_motor_dom-like"/>
</dbReference>
<feature type="domain" description="Phorbol-ester/DAG-type" evidence="18">
    <location>
        <begin position="1764"/>
        <end position="1819"/>
    </location>
</feature>
<feature type="binding site" evidence="15">
    <location>
        <begin position="233"/>
        <end position="240"/>
    </location>
    <ligand>
        <name>ATP</name>
        <dbReference type="ChEBI" id="CHEBI:30616"/>
    </ligand>
</feature>
<keyword evidence="12 15" id="KW-0518">Myosin</keyword>
<feature type="coiled-coil region" evidence="16">
    <location>
        <begin position="2445"/>
        <end position="2472"/>
    </location>
</feature>
<feature type="domain" description="Ras-associating" evidence="19">
    <location>
        <begin position="4"/>
        <end position="111"/>
    </location>
</feature>
<feature type="compositionally biased region" description="Polar residues" evidence="17">
    <location>
        <begin position="1528"/>
        <end position="1544"/>
    </location>
</feature>
<evidence type="ECO:0000256" key="2">
    <source>
        <dbReference type="ARBA" id="ARBA00008314"/>
    </source>
</evidence>
<evidence type="ECO:0000256" key="1">
    <source>
        <dbReference type="ARBA" id="ARBA00004496"/>
    </source>
</evidence>
<dbReference type="SUPFAM" id="SSF52540">
    <property type="entry name" value="P-loop containing nucleoside triphosphate hydrolases"/>
    <property type="match status" value="2"/>
</dbReference>
<feature type="region of interest" description="Disordered" evidence="17">
    <location>
        <begin position="2082"/>
        <end position="2104"/>
    </location>
</feature>
<evidence type="ECO:0000313" key="22">
    <source>
        <dbReference type="EMBL" id="LAC20143.1"/>
    </source>
</evidence>
<dbReference type="Pfam" id="PF00620">
    <property type="entry name" value="RhoGAP"/>
    <property type="match status" value="1"/>
</dbReference>
<feature type="compositionally biased region" description="Gly residues" evidence="17">
    <location>
        <begin position="772"/>
        <end position="784"/>
    </location>
</feature>
<keyword evidence="6" id="KW-0677">Repeat</keyword>
<keyword evidence="9" id="KW-0862">Zinc</keyword>
<dbReference type="Gene3D" id="1.20.58.530">
    <property type="match status" value="1"/>
</dbReference>
<evidence type="ECO:0000259" key="19">
    <source>
        <dbReference type="PROSITE" id="PS50200"/>
    </source>
</evidence>
<evidence type="ECO:0000256" key="15">
    <source>
        <dbReference type="PROSITE-ProRule" id="PRU00782"/>
    </source>
</evidence>
<evidence type="ECO:0000256" key="3">
    <source>
        <dbReference type="ARBA" id="ARBA00022468"/>
    </source>
</evidence>
<dbReference type="InterPro" id="IPR002219">
    <property type="entry name" value="PKC_DAG/PE"/>
</dbReference>
<dbReference type="InterPro" id="IPR027417">
    <property type="entry name" value="P-loop_NTPase"/>
</dbReference>
<dbReference type="GO" id="GO:0048731">
    <property type="term" value="P:system development"/>
    <property type="evidence" value="ECO:0007669"/>
    <property type="project" value="UniProtKB-ARBA"/>
</dbReference>
<dbReference type="GO" id="GO:0000146">
    <property type="term" value="F:microfilament motor activity"/>
    <property type="evidence" value="ECO:0007669"/>
    <property type="project" value="InterPro"/>
</dbReference>
<name>A0A6A7FPS3_9CRUS</name>
<evidence type="ECO:0000256" key="14">
    <source>
        <dbReference type="ARBA" id="ARBA00023203"/>
    </source>
</evidence>
<keyword evidence="14 15" id="KW-0009">Actin-binding</keyword>
<evidence type="ECO:0000259" key="21">
    <source>
        <dbReference type="PROSITE" id="PS51456"/>
    </source>
</evidence>
<dbReference type="PROSITE" id="PS50200">
    <property type="entry name" value="RA"/>
    <property type="match status" value="1"/>
</dbReference>
<dbReference type="Gene3D" id="3.40.850.10">
    <property type="entry name" value="Kinesin motor domain"/>
    <property type="match status" value="2"/>
</dbReference>
<dbReference type="PROSITE" id="PS51456">
    <property type="entry name" value="MYOSIN_MOTOR"/>
    <property type="match status" value="1"/>
</dbReference>
<feature type="compositionally biased region" description="Gly residues" evidence="17">
    <location>
        <begin position="1893"/>
        <end position="1913"/>
    </location>
</feature>
<feature type="region of interest" description="Disordered" evidence="17">
    <location>
        <begin position="1729"/>
        <end position="1750"/>
    </location>
</feature>
<dbReference type="CDD" id="cd23767">
    <property type="entry name" value="IQCD"/>
    <property type="match status" value="1"/>
</dbReference>
<feature type="compositionally biased region" description="Acidic residues" evidence="17">
    <location>
        <begin position="2637"/>
        <end position="2651"/>
    </location>
</feature>
<feature type="compositionally biased region" description="Basic residues" evidence="17">
    <location>
        <begin position="2083"/>
        <end position="2098"/>
    </location>
</feature>
<comment type="similarity">
    <text evidence="2 15">Belongs to the TRAFAC class myosin-kinesin ATPase superfamily. Myosin family.</text>
</comment>
<dbReference type="SUPFAM" id="SSF57889">
    <property type="entry name" value="Cysteine-rich domain"/>
    <property type="match status" value="2"/>
</dbReference>
<keyword evidence="10 15" id="KW-0067">ATP-binding</keyword>
<dbReference type="InterPro" id="IPR036961">
    <property type="entry name" value="Kinesin_motor_dom_sf"/>
</dbReference>
<feature type="region of interest" description="Disordered" evidence="17">
    <location>
        <begin position="1648"/>
        <end position="1689"/>
    </location>
</feature>
<evidence type="ECO:0000259" key="18">
    <source>
        <dbReference type="PROSITE" id="PS50081"/>
    </source>
</evidence>
<evidence type="ECO:0000256" key="17">
    <source>
        <dbReference type="SAM" id="MobiDB-lite"/>
    </source>
</evidence>
<dbReference type="GO" id="GO:0048513">
    <property type="term" value="P:animal organ development"/>
    <property type="evidence" value="ECO:0007669"/>
    <property type="project" value="UniProtKB-ARBA"/>
</dbReference>
<evidence type="ECO:0000259" key="20">
    <source>
        <dbReference type="PROSITE" id="PS50238"/>
    </source>
</evidence>
<feature type="compositionally biased region" description="Polar residues" evidence="17">
    <location>
        <begin position="1974"/>
        <end position="1983"/>
    </location>
</feature>
<keyword evidence="4" id="KW-0963">Cytoplasm</keyword>
<dbReference type="Pfam" id="PF00130">
    <property type="entry name" value="C1_1"/>
    <property type="match status" value="2"/>
</dbReference>
<evidence type="ECO:0000256" key="6">
    <source>
        <dbReference type="ARBA" id="ARBA00022737"/>
    </source>
</evidence>
<organism evidence="22">
    <name type="scientific">Hirondellea gigas</name>
    <dbReference type="NCBI Taxonomy" id="1518452"/>
    <lineage>
        <taxon>Eukaryota</taxon>
        <taxon>Metazoa</taxon>
        <taxon>Ecdysozoa</taxon>
        <taxon>Arthropoda</taxon>
        <taxon>Crustacea</taxon>
        <taxon>Multicrustacea</taxon>
        <taxon>Malacostraca</taxon>
        <taxon>Eumalacostraca</taxon>
        <taxon>Peracarida</taxon>
        <taxon>Amphipoda</taxon>
        <taxon>Amphilochidea</taxon>
        <taxon>Lysianassida</taxon>
        <taxon>Lysianassidira</taxon>
        <taxon>Lysianassoidea</taxon>
        <taxon>Lysianassidae</taxon>
        <taxon>Hirondellea</taxon>
    </lineage>
</organism>
<dbReference type="PANTHER" id="PTHR46184:SF5">
    <property type="entry name" value="UNCONVENTIONAL MYOSIN-IXA-LIKE"/>
    <property type="match status" value="1"/>
</dbReference>
<dbReference type="SMART" id="SM00314">
    <property type="entry name" value="RA"/>
    <property type="match status" value="1"/>
</dbReference>
<dbReference type="GO" id="GO:0009888">
    <property type="term" value="P:tissue development"/>
    <property type="evidence" value="ECO:0007669"/>
    <property type="project" value="UniProtKB-ARBA"/>
</dbReference>
<feature type="compositionally biased region" description="Low complexity" evidence="17">
    <location>
        <begin position="2492"/>
        <end position="2502"/>
    </location>
</feature>
<protein>
    <submittedName>
        <fullName evidence="22">Unconventional myosin-IXb-like</fullName>
    </submittedName>
</protein>
<keyword evidence="3" id="KW-0343">GTPase activation</keyword>
<dbReference type="GO" id="GO:0035556">
    <property type="term" value="P:intracellular signal transduction"/>
    <property type="evidence" value="ECO:0007669"/>
    <property type="project" value="InterPro"/>
</dbReference>
<dbReference type="InterPro" id="IPR008936">
    <property type="entry name" value="Rho_GTPase_activation_prot"/>
</dbReference>
<dbReference type="Gene3D" id="3.30.60.20">
    <property type="match status" value="2"/>
</dbReference>
<keyword evidence="13 15" id="KW-0505">Motor protein</keyword>
<keyword evidence="7 15" id="KW-0547">Nucleotide-binding</keyword>
<dbReference type="PANTHER" id="PTHR46184">
    <property type="entry name" value="UNCONVENTIONAL MYOSIN-IXB-LIKE PROTEIN"/>
    <property type="match status" value="1"/>
</dbReference>
<keyword evidence="5" id="KW-0479">Metal-binding</keyword>
<comment type="subcellular location">
    <subcellularLocation>
        <location evidence="1">Cytoplasm</location>
    </subcellularLocation>
</comment>
<dbReference type="CDD" id="cd00029">
    <property type="entry name" value="C1"/>
    <property type="match status" value="1"/>
</dbReference>
<feature type="region of interest" description="Actin-binding" evidence="15">
    <location>
        <begin position="821"/>
        <end position="843"/>
    </location>
</feature>
<dbReference type="Gene3D" id="1.20.5.190">
    <property type="match status" value="1"/>
</dbReference>
<feature type="compositionally biased region" description="Basic and acidic residues" evidence="17">
    <location>
        <begin position="1144"/>
        <end position="1157"/>
    </location>
</feature>
<dbReference type="GO" id="GO:0051015">
    <property type="term" value="F:actin filament binding"/>
    <property type="evidence" value="ECO:0007669"/>
    <property type="project" value="TreeGrafter"/>
</dbReference>
<evidence type="ECO:0000256" key="10">
    <source>
        <dbReference type="ARBA" id="ARBA00022840"/>
    </source>
</evidence>
<dbReference type="InterPro" id="IPR046987">
    <property type="entry name" value="Myo9"/>
</dbReference>
<feature type="compositionally biased region" description="Low complexity" evidence="17">
    <location>
        <begin position="2570"/>
        <end position="2581"/>
    </location>
</feature>
<dbReference type="GO" id="GO:0005096">
    <property type="term" value="F:GTPase activator activity"/>
    <property type="evidence" value="ECO:0007669"/>
    <property type="project" value="UniProtKB-KW"/>
</dbReference>
<dbReference type="GO" id="GO:0005524">
    <property type="term" value="F:ATP binding"/>
    <property type="evidence" value="ECO:0007669"/>
    <property type="project" value="UniProtKB-UniRule"/>
</dbReference>
<evidence type="ECO:0000256" key="12">
    <source>
        <dbReference type="ARBA" id="ARBA00023123"/>
    </source>
</evidence>
<keyword evidence="8" id="KW-0863">Zinc-finger</keyword>
<dbReference type="FunFam" id="1.10.10.820:FF:000001">
    <property type="entry name" value="Myosin heavy chain"/>
    <property type="match status" value="1"/>
</dbReference>